<dbReference type="PROSITE" id="PS51257">
    <property type="entry name" value="PROKAR_LIPOPROTEIN"/>
    <property type="match status" value="1"/>
</dbReference>
<evidence type="ECO:0000256" key="1">
    <source>
        <dbReference type="SAM" id="MobiDB-lite"/>
    </source>
</evidence>
<feature type="compositionally biased region" description="Basic and acidic residues" evidence="1">
    <location>
        <begin position="84"/>
        <end position="97"/>
    </location>
</feature>
<gene>
    <name evidence="2" type="primary">B0811B10.3</name>
</gene>
<evidence type="ECO:0000313" key="2">
    <source>
        <dbReference type="EMBL" id="CAJ86194.1"/>
    </source>
</evidence>
<proteinExistence type="predicted"/>
<feature type="region of interest" description="Disordered" evidence="1">
    <location>
        <begin position="135"/>
        <end position="171"/>
    </location>
</feature>
<dbReference type="AlphaFoldDB" id="Q259W7"/>
<feature type="compositionally biased region" description="Basic and acidic residues" evidence="1">
    <location>
        <begin position="135"/>
        <end position="147"/>
    </location>
</feature>
<dbReference type="EMBL" id="AL732340">
    <property type="protein sequence ID" value="CAJ86194.1"/>
    <property type="molecule type" value="Genomic_DNA"/>
</dbReference>
<organism evidence="2">
    <name type="scientific">Oryza sativa</name>
    <name type="common">Rice</name>
    <dbReference type="NCBI Taxonomy" id="4530"/>
    <lineage>
        <taxon>Eukaryota</taxon>
        <taxon>Viridiplantae</taxon>
        <taxon>Streptophyta</taxon>
        <taxon>Embryophyta</taxon>
        <taxon>Tracheophyta</taxon>
        <taxon>Spermatophyta</taxon>
        <taxon>Magnoliopsida</taxon>
        <taxon>Liliopsida</taxon>
        <taxon>Poales</taxon>
        <taxon>Poaceae</taxon>
        <taxon>BOP clade</taxon>
        <taxon>Oryzoideae</taxon>
        <taxon>Oryzeae</taxon>
        <taxon>Oryzinae</taxon>
        <taxon>Oryza</taxon>
    </lineage>
</organism>
<feature type="region of interest" description="Disordered" evidence="1">
    <location>
        <begin position="59"/>
        <end position="103"/>
    </location>
</feature>
<reference evidence="2" key="2">
    <citation type="submission" date="2002-05" db="EMBL/GenBank/DDBJ databases">
        <title>Chromosome-wide comparison between domesticated rice subspecies indica and japonica.</title>
        <authorList>
            <person name="Han B."/>
        </authorList>
    </citation>
    <scope>NUCLEOTIDE SEQUENCE</scope>
</reference>
<accession>Q259W7</accession>
<name>Q259W7_ORYSA</name>
<protein>
    <submittedName>
        <fullName evidence="2">B0811B10.3 protein</fullName>
    </submittedName>
</protein>
<reference evidence="2" key="1">
    <citation type="journal article" date="2002" name="Nature">
        <title>Sequence and analysis of rice chromosome 4.</title>
        <authorList>
            <person name="Feng Q."/>
            <person name="Zhang Y."/>
            <person name="Hao P."/>
            <person name="Wang S."/>
            <person name="Fu G."/>
            <person name="Huang Y."/>
            <person name="Li Y."/>
            <person name="Zhu J."/>
            <person name="Liu Y."/>
            <person name="Hu X."/>
            <person name="Jia P."/>
            <person name="Zhang Y."/>
            <person name="Zhao Q."/>
            <person name="Ying K."/>
            <person name="Yu S."/>
            <person name="Tang Y."/>
            <person name="Weng Q."/>
            <person name="Zhang L."/>
            <person name="Lu Y."/>
            <person name="Mu J."/>
            <person name="Lu Y."/>
            <person name="Zhang L.S."/>
            <person name="Yu Z."/>
            <person name="Fan D."/>
            <person name="Liu X."/>
            <person name="Lu T."/>
            <person name="Li C."/>
            <person name="Wu Y."/>
            <person name="Sun T."/>
            <person name="Lei H."/>
            <person name="Li T."/>
            <person name="Hu H."/>
            <person name="Guan J."/>
            <person name="Wu M."/>
            <person name="Zhang R."/>
            <person name="Zhou B."/>
            <person name="Chen Z."/>
            <person name="Chen L."/>
            <person name="Jin Z."/>
            <person name="Wang R."/>
            <person name="Yin H."/>
            <person name="Cai Z."/>
            <person name="Ren S."/>
            <person name="Lv G."/>
            <person name="Gu W."/>
            <person name="Zhu G."/>
            <person name="Tu Y."/>
            <person name="Jia J."/>
            <person name="Zhang Y."/>
            <person name="Chen J."/>
            <person name="Kang H."/>
            <person name="Chen X."/>
            <person name="Shao C."/>
            <person name="Sun Y."/>
            <person name="Hu Q."/>
            <person name="Zhang X."/>
            <person name="Zhang W."/>
            <person name="Wang L."/>
            <person name="Ding C."/>
            <person name="Sheng H."/>
            <person name="Gu J."/>
            <person name="Chen S."/>
            <person name="Ni L."/>
            <person name="Zhu F."/>
            <person name="Chen W."/>
            <person name="Lan L."/>
            <person name="Lai Y."/>
            <person name="Cheng Z."/>
            <person name="Gu M."/>
            <person name="Jiang J."/>
            <person name="Li J."/>
            <person name="Hong G."/>
            <person name="Xue Y."/>
            <person name="Han B."/>
        </authorList>
    </citation>
    <scope>NUCLEOTIDE SEQUENCE</scope>
</reference>
<sequence length="171" mass="18493">MADISLRRGLSSGCHSAASSCWCGFVFSRLLSNPGAPPELERAAPPPRPLLYAPVSHSATLLPNRSDSQGRRLRQGRAPVIRETGGEWDVRRQKDASTGRAGGIRVASPARRVTLLRQRDILVARVLIDRAARRGYLKETGKMDASHPSRGSGSAPLQPLQLEEPGNVGDR</sequence>